<dbReference type="Gene3D" id="3.40.1370.10">
    <property type="match status" value="1"/>
</dbReference>
<keyword evidence="5" id="KW-0699">rRNA-binding</keyword>
<organism evidence="7 8">
    <name type="scientific">Aporhodopirellula aestuarii</name>
    <dbReference type="NCBI Taxonomy" id="2950107"/>
    <lineage>
        <taxon>Bacteria</taxon>
        <taxon>Pseudomonadati</taxon>
        <taxon>Planctomycetota</taxon>
        <taxon>Planctomycetia</taxon>
        <taxon>Pirellulales</taxon>
        <taxon>Pirellulaceae</taxon>
        <taxon>Aporhodopirellula</taxon>
    </lineage>
</organism>
<keyword evidence="8" id="KW-1185">Reference proteome</keyword>
<comment type="similarity">
    <text evidence="1 5">Belongs to the universal ribosomal protein uL4 family.</text>
</comment>
<dbReference type="InterPro" id="IPR023574">
    <property type="entry name" value="Ribosomal_uL4_dom_sf"/>
</dbReference>
<evidence type="ECO:0000256" key="6">
    <source>
        <dbReference type="SAM" id="MobiDB-lite"/>
    </source>
</evidence>
<evidence type="ECO:0000313" key="7">
    <source>
        <dbReference type="EMBL" id="MCM2371126.1"/>
    </source>
</evidence>
<dbReference type="HAMAP" id="MF_01328_B">
    <property type="entry name" value="Ribosomal_uL4_B"/>
    <property type="match status" value="1"/>
</dbReference>
<name>A0ABT0U446_9BACT</name>
<evidence type="ECO:0000256" key="2">
    <source>
        <dbReference type="ARBA" id="ARBA00022980"/>
    </source>
</evidence>
<evidence type="ECO:0000256" key="4">
    <source>
        <dbReference type="ARBA" id="ARBA00035244"/>
    </source>
</evidence>
<dbReference type="InterPro" id="IPR013005">
    <property type="entry name" value="Ribosomal_uL4-like"/>
</dbReference>
<dbReference type="InterPro" id="IPR002136">
    <property type="entry name" value="Ribosomal_uL4"/>
</dbReference>
<comment type="subunit">
    <text evidence="5">Part of the 50S ribosomal subunit.</text>
</comment>
<dbReference type="NCBIfam" id="TIGR03953">
    <property type="entry name" value="rplD_bact"/>
    <property type="match status" value="1"/>
</dbReference>
<evidence type="ECO:0000256" key="5">
    <source>
        <dbReference type="HAMAP-Rule" id="MF_01328"/>
    </source>
</evidence>
<sequence length="223" mass="24003">MATIPVLNASGQEVGTYEIDTAEIADRVSKQLLHDVVVMYQANKRQGSHNTRTRGQVSGHKKKMYRQKGTGNARAGGKRTNVRRGGGVARTVKPRDYSYRHPKKAIKLATRMAIRSRIDDGEVVLIDGFGIESPKTSQMASVLRSLGLEGVTTLIATSEDDSAVYKSGRNISGVCVEPVRQLNALSVLTPKKVLFTTAALDKIKDGTFASASSADASKEEAVA</sequence>
<keyword evidence="2 5" id="KW-0689">Ribosomal protein</keyword>
<protein>
    <recommendedName>
        <fullName evidence="4 5">Large ribosomal subunit protein uL4</fullName>
    </recommendedName>
</protein>
<dbReference type="EMBL" id="JAMQBK010000029">
    <property type="protein sequence ID" value="MCM2371126.1"/>
    <property type="molecule type" value="Genomic_DNA"/>
</dbReference>
<gene>
    <name evidence="5 7" type="primary">rplD</name>
    <name evidence="7" type="ORF">NB063_10955</name>
</gene>
<dbReference type="GO" id="GO:0005840">
    <property type="term" value="C:ribosome"/>
    <property type="evidence" value="ECO:0007669"/>
    <property type="project" value="UniProtKB-KW"/>
</dbReference>
<comment type="function">
    <text evidence="5">Forms part of the polypeptide exit tunnel.</text>
</comment>
<keyword evidence="3 5" id="KW-0687">Ribonucleoprotein</keyword>
<evidence type="ECO:0000256" key="1">
    <source>
        <dbReference type="ARBA" id="ARBA00010528"/>
    </source>
</evidence>
<keyword evidence="5" id="KW-0694">RNA-binding</keyword>
<dbReference type="Pfam" id="PF00573">
    <property type="entry name" value="Ribosomal_L4"/>
    <property type="match status" value="1"/>
</dbReference>
<evidence type="ECO:0000256" key="3">
    <source>
        <dbReference type="ARBA" id="ARBA00023274"/>
    </source>
</evidence>
<dbReference type="PANTHER" id="PTHR10746:SF6">
    <property type="entry name" value="LARGE RIBOSOMAL SUBUNIT PROTEIN UL4M"/>
    <property type="match status" value="1"/>
</dbReference>
<reference evidence="7 8" key="1">
    <citation type="journal article" date="2022" name="Syst. Appl. Microbiol.">
        <title>Rhodopirellula aestuarii sp. nov., a novel member of the genus Rhodopirellula isolated from brackish sediments collected in the Tagus River estuary, Portugal.</title>
        <authorList>
            <person name="Vitorino I.R."/>
            <person name="Klimek D."/>
            <person name="Calusinska M."/>
            <person name="Lobo-da-Cunha A."/>
            <person name="Vasconcelos V."/>
            <person name="Lage O.M."/>
        </authorList>
    </citation>
    <scope>NUCLEOTIDE SEQUENCE [LARGE SCALE GENOMIC DNA]</scope>
    <source>
        <strain evidence="7 8">ICT_H3.1</strain>
    </source>
</reference>
<dbReference type="Proteomes" id="UP001202961">
    <property type="component" value="Unassembled WGS sequence"/>
</dbReference>
<accession>A0ABT0U446</accession>
<evidence type="ECO:0000313" key="8">
    <source>
        <dbReference type="Proteomes" id="UP001202961"/>
    </source>
</evidence>
<feature type="compositionally biased region" description="Polar residues" evidence="6">
    <location>
        <begin position="46"/>
        <end position="56"/>
    </location>
</feature>
<dbReference type="SUPFAM" id="SSF52166">
    <property type="entry name" value="Ribosomal protein L4"/>
    <property type="match status" value="1"/>
</dbReference>
<proteinExistence type="inferred from homology"/>
<feature type="region of interest" description="Disordered" evidence="6">
    <location>
        <begin position="46"/>
        <end position="87"/>
    </location>
</feature>
<dbReference type="RefSeq" id="WP_250928768.1">
    <property type="nucleotide sequence ID" value="NZ_JAMQBK010000029.1"/>
</dbReference>
<comment type="caution">
    <text evidence="7">The sequence shown here is derived from an EMBL/GenBank/DDBJ whole genome shotgun (WGS) entry which is preliminary data.</text>
</comment>
<dbReference type="PANTHER" id="PTHR10746">
    <property type="entry name" value="50S RIBOSOMAL PROTEIN L4"/>
    <property type="match status" value="1"/>
</dbReference>
<comment type="function">
    <text evidence="5">One of the primary rRNA binding proteins, this protein initially binds near the 5'-end of the 23S rRNA. It is important during the early stages of 50S assembly. It makes multiple contacts with different domains of the 23S rRNA in the assembled 50S subunit and ribosome.</text>
</comment>